<name>H1VJ37_COLHI</name>
<dbReference type="AlphaFoldDB" id="H1VJ37"/>
<organism evidence="1 2">
    <name type="scientific">Colletotrichum higginsianum (strain IMI 349063)</name>
    <name type="common">Crucifer anthracnose fungus</name>
    <dbReference type="NCBI Taxonomy" id="759273"/>
    <lineage>
        <taxon>Eukaryota</taxon>
        <taxon>Fungi</taxon>
        <taxon>Dikarya</taxon>
        <taxon>Ascomycota</taxon>
        <taxon>Pezizomycotina</taxon>
        <taxon>Sordariomycetes</taxon>
        <taxon>Hypocreomycetidae</taxon>
        <taxon>Glomerellales</taxon>
        <taxon>Glomerellaceae</taxon>
        <taxon>Colletotrichum</taxon>
        <taxon>Colletotrichum destructivum species complex</taxon>
    </lineage>
</organism>
<gene>
    <name evidence="1" type="ORF">CH063_10862</name>
</gene>
<dbReference type="Proteomes" id="UP000007174">
    <property type="component" value="Unassembled WGS sequence"/>
</dbReference>
<accession>H1VJ37</accession>
<dbReference type="STRING" id="759273.H1VJ37"/>
<sequence>MLRFEDWAYKVIGDLVALASQTDRGSTTPGPDSAGFLDDARFSQTFTLPSGPGRPHPFRVTYSDYGHRDPEGPSRERVLLFCGPLMGR</sequence>
<reference evidence="2" key="1">
    <citation type="journal article" date="2012" name="Nat. Genet.">
        <title>Lifestyle transitions in plant pathogenic Colletotrichum fungi deciphered by genome and transcriptome analyses.</title>
        <authorList>
            <person name="O'Connell R.J."/>
            <person name="Thon M.R."/>
            <person name="Hacquard S."/>
            <person name="Amyotte S.G."/>
            <person name="Kleemann J."/>
            <person name="Torres M.F."/>
            <person name="Damm U."/>
            <person name="Buiate E.A."/>
            <person name="Epstein L."/>
            <person name="Alkan N."/>
            <person name="Altmueller J."/>
            <person name="Alvarado-Balderrama L."/>
            <person name="Bauser C.A."/>
            <person name="Becker C."/>
            <person name="Birren B.W."/>
            <person name="Chen Z."/>
            <person name="Choi J."/>
            <person name="Crouch J.A."/>
            <person name="Duvick J.P."/>
            <person name="Farman M.A."/>
            <person name="Gan P."/>
            <person name="Heiman D."/>
            <person name="Henrissat B."/>
            <person name="Howard R.J."/>
            <person name="Kabbage M."/>
            <person name="Koch C."/>
            <person name="Kracher B."/>
            <person name="Kubo Y."/>
            <person name="Law A.D."/>
            <person name="Lebrun M.-H."/>
            <person name="Lee Y.-H."/>
            <person name="Miyara I."/>
            <person name="Moore N."/>
            <person name="Neumann U."/>
            <person name="Nordstroem K."/>
            <person name="Panaccione D.G."/>
            <person name="Panstruga R."/>
            <person name="Place M."/>
            <person name="Proctor R.H."/>
            <person name="Prusky D."/>
            <person name="Rech G."/>
            <person name="Reinhardt R."/>
            <person name="Rollins J.A."/>
            <person name="Rounsley S."/>
            <person name="Schardl C.L."/>
            <person name="Schwartz D.C."/>
            <person name="Shenoy N."/>
            <person name="Shirasu K."/>
            <person name="Sikhakolli U.R."/>
            <person name="Stueber K."/>
            <person name="Sukno S.A."/>
            <person name="Sweigard J.A."/>
            <person name="Takano Y."/>
            <person name="Takahara H."/>
            <person name="Trail F."/>
            <person name="van der Does H.C."/>
            <person name="Voll L.M."/>
            <person name="Will I."/>
            <person name="Young S."/>
            <person name="Zeng Q."/>
            <person name="Zhang J."/>
            <person name="Zhou S."/>
            <person name="Dickman M.B."/>
            <person name="Schulze-Lefert P."/>
            <person name="Ver Loren van Themaat E."/>
            <person name="Ma L.-J."/>
            <person name="Vaillancourt L.J."/>
        </authorList>
    </citation>
    <scope>NUCLEOTIDE SEQUENCE [LARGE SCALE GENOMIC DNA]</scope>
    <source>
        <strain evidence="2">IMI 349063</strain>
    </source>
</reference>
<evidence type="ECO:0000313" key="1">
    <source>
        <dbReference type="EMBL" id="CCF40240.1"/>
    </source>
</evidence>
<evidence type="ECO:0000313" key="2">
    <source>
        <dbReference type="Proteomes" id="UP000007174"/>
    </source>
</evidence>
<dbReference type="eggNOG" id="ENOG502SI41">
    <property type="taxonomic scope" value="Eukaryota"/>
</dbReference>
<proteinExistence type="predicted"/>
<dbReference type="EMBL" id="CACQ02003959">
    <property type="protein sequence ID" value="CCF40240.1"/>
    <property type="molecule type" value="Genomic_DNA"/>
</dbReference>
<protein>
    <submittedName>
        <fullName evidence="1">Uncharacterized protein</fullName>
    </submittedName>
</protein>
<dbReference type="VEuPathDB" id="FungiDB:CH63R_09255"/>
<dbReference type="HOGENOM" id="CLU_2468956_0_0_1"/>